<sequence length="564" mass="63627">MDTKPESEEVGNMNKAILNTLGTSGGMDNDANGNLGVMDHGRKHFSQALQMVTLCRAIDLSKLDSLEKRQVLASVHSSVQSALDAVIVKSGGRDVKQARLAAAVGKLIENAVLILLREHVLTLNGQLDAYDIQKTMTAARDKDERTAKRWIPIMQIYEIKKNEDSGDPIQLTIVIGMRGLTADQHHTCTASFGETHTLNTVLWYLIQRKIVKLLDNSHFYPGIKNFSNNVYIKPWAFSETLTNLEKLEDLQHQYVTSHWESQQRQPPKQKSRNRTYVIHALKDDGNHVILKSRDGEFYKNIGNVWTTKDEVTILKNVCGNLQPVLAIERGIQGSDFCLRVNGVAQRVDIRRIWKERKRGDTKDVILFRDTAQPAIVPATAANRPVSSTTRIASTVTTDRTYSIFSDISSGSSATLPSGQTTPVTPSIVNTTAAEWVEEQRTALEKQQAQRAQGIQREREEKREDEERKAREARKVQEVARKMQRVQQVAKQEEGEQKAQEMIRQVKKKQADDEQIREDQEIAEGKCKAEMLMQAILKAKAEEKARDAARMAEEEAEKPARVEQE</sequence>
<keyword evidence="3" id="KW-1185">Reference proteome</keyword>
<proteinExistence type="predicted"/>
<protein>
    <submittedName>
        <fullName evidence="2">Uncharacterized protein</fullName>
    </submittedName>
</protein>
<feature type="region of interest" description="Disordered" evidence="1">
    <location>
        <begin position="489"/>
        <end position="515"/>
    </location>
</feature>
<dbReference type="Proteomes" id="UP000076532">
    <property type="component" value="Unassembled WGS sequence"/>
</dbReference>
<feature type="compositionally biased region" description="Basic and acidic residues" evidence="1">
    <location>
        <begin position="455"/>
        <end position="474"/>
    </location>
</feature>
<accession>A0A166WS03</accession>
<evidence type="ECO:0000313" key="3">
    <source>
        <dbReference type="Proteomes" id="UP000076532"/>
    </source>
</evidence>
<feature type="region of interest" description="Disordered" evidence="1">
    <location>
        <begin position="543"/>
        <end position="564"/>
    </location>
</feature>
<evidence type="ECO:0000313" key="2">
    <source>
        <dbReference type="EMBL" id="KZP34048.1"/>
    </source>
</evidence>
<reference evidence="2 3" key="1">
    <citation type="journal article" date="2016" name="Mol. Biol. Evol.">
        <title>Comparative Genomics of Early-Diverging Mushroom-Forming Fungi Provides Insights into the Origins of Lignocellulose Decay Capabilities.</title>
        <authorList>
            <person name="Nagy L.G."/>
            <person name="Riley R."/>
            <person name="Tritt A."/>
            <person name="Adam C."/>
            <person name="Daum C."/>
            <person name="Floudas D."/>
            <person name="Sun H."/>
            <person name="Yadav J.S."/>
            <person name="Pangilinan J."/>
            <person name="Larsson K.H."/>
            <person name="Matsuura K."/>
            <person name="Barry K."/>
            <person name="Labutti K."/>
            <person name="Kuo R."/>
            <person name="Ohm R.A."/>
            <person name="Bhattacharya S.S."/>
            <person name="Shirouzu T."/>
            <person name="Yoshinaga Y."/>
            <person name="Martin F.M."/>
            <person name="Grigoriev I.V."/>
            <person name="Hibbett D.S."/>
        </authorList>
    </citation>
    <scope>NUCLEOTIDE SEQUENCE [LARGE SCALE GENOMIC DNA]</scope>
    <source>
        <strain evidence="2 3">CBS 109695</strain>
    </source>
</reference>
<feature type="compositionally biased region" description="Basic and acidic residues" evidence="1">
    <location>
        <begin position="490"/>
        <end position="500"/>
    </location>
</feature>
<name>A0A166WS03_9AGAM</name>
<dbReference type="OrthoDB" id="3270096at2759"/>
<organism evidence="2 3">
    <name type="scientific">Athelia psychrophila</name>
    <dbReference type="NCBI Taxonomy" id="1759441"/>
    <lineage>
        <taxon>Eukaryota</taxon>
        <taxon>Fungi</taxon>
        <taxon>Dikarya</taxon>
        <taxon>Basidiomycota</taxon>
        <taxon>Agaricomycotina</taxon>
        <taxon>Agaricomycetes</taxon>
        <taxon>Agaricomycetidae</taxon>
        <taxon>Atheliales</taxon>
        <taxon>Atheliaceae</taxon>
        <taxon>Athelia</taxon>
    </lineage>
</organism>
<dbReference type="AlphaFoldDB" id="A0A166WS03"/>
<evidence type="ECO:0000256" key="1">
    <source>
        <dbReference type="SAM" id="MobiDB-lite"/>
    </source>
</evidence>
<dbReference type="EMBL" id="KV417481">
    <property type="protein sequence ID" value="KZP34048.1"/>
    <property type="molecule type" value="Genomic_DNA"/>
</dbReference>
<gene>
    <name evidence="2" type="ORF">FIBSPDRAFT_943116</name>
</gene>
<feature type="region of interest" description="Disordered" evidence="1">
    <location>
        <begin position="443"/>
        <end position="474"/>
    </location>
</feature>